<dbReference type="Proteomes" id="UP001183246">
    <property type="component" value="Unassembled WGS sequence"/>
</dbReference>
<keyword evidence="3" id="KW-1185">Reference proteome</keyword>
<dbReference type="InterPro" id="IPR017853">
    <property type="entry name" value="GH"/>
</dbReference>
<reference evidence="3" key="1">
    <citation type="submission" date="2023-07" db="EMBL/GenBank/DDBJ databases">
        <title>30 novel species of actinomycetes from the DSMZ collection.</title>
        <authorList>
            <person name="Nouioui I."/>
        </authorList>
    </citation>
    <scope>NUCLEOTIDE SEQUENCE [LARGE SCALE GENOMIC DNA]</scope>
    <source>
        <strain evidence="3">DSM 44938</strain>
    </source>
</reference>
<dbReference type="InterPro" id="IPR015020">
    <property type="entry name" value="Rv2525c-like_Glyco_Hydro-like"/>
</dbReference>
<feature type="domain" description="Rv2525c-like glycoside hydrolase-like" evidence="1">
    <location>
        <begin position="3"/>
        <end position="88"/>
    </location>
</feature>
<protein>
    <submittedName>
        <fullName evidence="2">DUF1906 domain-containing protein</fullName>
    </submittedName>
</protein>
<sequence>MNTQGYFKGIEDAMADNGNAYEVGVYGPRNVCTRVGQAGHSTASFVSDMSSAFSGNFGYSLPTDWAYDQIVTRTIGSGDGAINIDVNIASGRDTGQASFNPPAAQTPDVLFDISYWTRLLADVQSYMESIGFAEDDERMYTTTQCLETIIARDVAVSNTARAYGMRKALIQTSAFWEFRHYKNEDLITDAGVWLYHNGHIPDWAQGLPGVSRLRDSSTGVAQMYGFVGILAWNNSINTGLVTGTPKNPASDADIFTVWDMLRTDNDFALTSVGHAHIWAADGKPGGDEEQPMERRPRLDYTESEIYEVLRRYQGPEEPAFTDARKRMALYYIFEKYNRISRSAAG</sequence>
<name>A0ABU2N037_9ACTN</name>
<evidence type="ECO:0000259" key="1">
    <source>
        <dbReference type="Pfam" id="PF08924"/>
    </source>
</evidence>
<evidence type="ECO:0000313" key="3">
    <source>
        <dbReference type="Proteomes" id="UP001183246"/>
    </source>
</evidence>
<dbReference type="RefSeq" id="WP_311707690.1">
    <property type="nucleotide sequence ID" value="NZ_JAVREL010000021.1"/>
</dbReference>
<gene>
    <name evidence="2" type="ORF">RM590_28270</name>
</gene>
<dbReference type="Pfam" id="PF08924">
    <property type="entry name" value="Rv2525c_GlyHyd-like"/>
    <property type="match status" value="1"/>
</dbReference>
<dbReference type="SUPFAM" id="SSF51445">
    <property type="entry name" value="(Trans)glycosidases"/>
    <property type="match status" value="1"/>
</dbReference>
<proteinExistence type="predicted"/>
<organism evidence="2 3">
    <name type="scientific">Streptomyces litchfieldiae</name>
    <dbReference type="NCBI Taxonomy" id="3075543"/>
    <lineage>
        <taxon>Bacteria</taxon>
        <taxon>Bacillati</taxon>
        <taxon>Actinomycetota</taxon>
        <taxon>Actinomycetes</taxon>
        <taxon>Kitasatosporales</taxon>
        <taxon>Streptomycetaceae</taxon>
        <taxon>Streptomyces</taxon>
    </lineage>
</organism>
<evidence type="ECO:0000313" key="2">
    <source>
        <dbReference type="EMBL" id="MDT0346448.1"/>
    </source>
</evidence>
<accession>A0ABU2N037</accession>
<dbReference type="Gene3D" id="3.20.20.80">
    <property type="entry name" value="Glycosidases"/>
    <property type="match status" value="1"/>
</dbReference>
<dbReference type="EMBL" id="JAVREL010000021">
    <property type="protein sequence ID" value="MDT0346448.1"/>
    <property type="molecule type" value="Genomic_DNA"/>
</dbReference>
<comment type="caution">
    <text evidence="2">The sequence shown here is derived from an EMBL/GenBank/DDBJ whole genome shotgun (WGS) entry which is preliminary data.</text>
</comment>